<protein>
    <submittedName>
        <fullName evidence="2">Hybrid signal transduction histidine kinase M</fullName>
    </submittedName>
</protein>
<dbReference type="InterPro" id="IPR025724">
    <property type="entry name" value="GAG-pre-integrase_dom"/>
</dbReference>
<dbReference type="EMBL" id="BKCJ010005165">
    <property type="protein sequence ID" value="GEU65251.1"/>
    <property type="molecule type" value="Genomic_DNA"/>
</dbReference>
<feature type="domain" description="GAG-pre-integrase" evidence="1">
    <location>
        <begin position="139"/>
        <end position="186"/>
    </location>
</feature>
<gene>
    <name evidence="2" type="ORF">Tci_037229</name>
</gene>
<proteinExistence type="predicted"/>
<dbReference type="PANTHER" id="PTHR47481">
    <property type="match status" value="1"/>
</dbReference>
<dbReference type="PANTHER" id="PTHR47481:SF41">
    <property type="entry name" value="COPIA-LIKE POLYPROTEIN_RETROTRANSPOSON"/>
    <property type="match status" value="1"/>
</dbReference>
<sequence>MWILSSLCDSLQEQVVITPGNAKTLWDHLKDLFHDNKDNRAINLDNELRSIKIGTMTVNEYCTKIRSMTDRLKNLAATPSPLLIPATPPGTPAGPTSPVLTAAVRSSTGFLDSAYPPSIDSSGDLYPVTKPSPLPTAFVTTSSSTWRQRLGHPGDDVLHTLSTRNFISCNKTKTSHVCHAWKLGKHVKLSF</sequence>
<dbReference type="Pfam" id="PF13976">
    <property type="entry name" value="gag_pre-integrs"/>
    <property type="match status" value="1"/>
</dbReference>
<dbReference type="Pfam" id="PF14223">
    <property type="entry name" value="Retrotran_gag_2"/>
    <property type="match status" value="1"/>
</dbReference>
<dbReference type="AlphaFoldDB" id="A0A6L2LTX8"/>
<accession>A0A6L2LTX8</accession>
<organism evidence="2">
    <name type="scientific">Tanacetum cinerariifolium</name>
    <name type="common">Dalmatian daisy</name>
    <name type="synonym">Chrysanthemum cinerariifolium</name>
    <dbReference type="NCBI Taxonomy" id="118510"/>
    <lineage>
        <taxon>Eukaryota</taxon>
        <taxon>Viridiplantae</taxon>
        <taxon>Streptophyta</taxon>
        <taxon>Embryophyta</taxon>
        <taxon>Tracheophyta</taxon>
        <taxon>Spermatophyta</taxon>
        <taxon>Magnoliopsida</taxon>
        <taxon>eudicotyledons</taxon>
        <taxon>Gunneridae</taxon>
        <taxon>Pentapetalae</taxon>
        <taxon>asterids</taxon>
        <taxon>campanulids</taxon>
        <taxon>Asterales</taxon>
        <taxon>Asteraceae</taxon>
        <taxon>Asteroideae</taxon>
        <taxon>Anthemideae</taxon>
        <taxon>Anthemidinae</taxon>
        <taxon>Tanacetum</taxon>
    </lineage>
</organism>
<comment type="caution">
    <text evidence="2">The sequence shown here is derived from an EMBL/GenBank/DDBJ whole genome shotgun (WGS) entry which is preliminary data.</text>
</comment>
<keyword evidence="2" id="KW-0418">Kinase</keyword>
<name>A0A6L2LTX8_TANCI</name>
<keyword evidence="2" id="KW-0808">Transferase</keyword>
<reference evidence="2" key="1">
    <citation type="journal article" date="2019" name="Sci. Rep.">
        <title>Draft genome of Tanacetum cinerariifolium, the natural source of mosquito coil.</title>
        <authorList>
            <person name="Yamashiro T."/>
            <person name="Shiraishi A."/>
            <person name="Satake H."/>
            <person name="Nakayama K."/>
        </authorList>
    </citation>
    <scope>NUCLEOTIDE SEQUENCE</scope>
</reference>
<dbReference type="GO" id="GO:0016301">
    <property type="term" value="F:kinase activity"/>
    <property type="evidence" value="ECO:0007669"/>
    <property type="project" value="UniProtKB-KW"/>
</dbReference>
<evidence type="ECO:0000313" key="2">
    <source>
        <dbReference type="EMBL" id="GEU65251.1"/>
    </source>
</evidence>
<evidence type="ECO:0000259" key="1">
    <source>
        <dbReference type="Pfam" id="PF13976"/>
    </source>
</evidence>